<dbReference type="AlphaFoldDB" id="A0A1X0NQM8"/>
<evidence type="ECO:0000313" key="5">
    <source>
        <dbReference type="Proteomes" id="UP000192257"/>
    </source>
</evidence>
<dbReference type="InterPro" id="IPR045307">
    <property type="entry name" value="ADCK1_dom"/>
</dbReference>
<keyword evidence="4" id="KW-0830">Ubiquinone</keyword>
<keyword evidence="5" id="KW-1185">Reference proteome</keyword>
<accession>A0A1X0NQM8</accession>
<protein>
    <submittedName>
        <fullName evidence="4">Ubiquinone biosynthesis protein</fullName>
    </submittedName>
</protein>
<evidence type="ECO:0000313" key="4">
    <source>
        <dbReference type="EMBL" id="ORC86430.1"/>
    </source>
</evidence>
<dbReference type="InterPro" id="IPR051130">
    <property type="entry name" value="Mito_struct-func_regulator"/>
</dbReference>
<comment type="similarity">
    <text evidence="1">Belongs to the protein kinase superfamily. ADCK protein kinase family.</text>
</comment>
<feature type="domain" description="ABC1 atypical kinase-like" evidence="3">
    <location>
        <begin position="146"/>
        <end position="394"/>
    </location>
</feature>
<feature type="transmembrane region" description="Helical" evidence="2">
    <location>
        <begin position="21"/>
        <end position="41"/>
    </location>
</feature>
<dbReference type="VEuPathDB" id="TriTrypDB:TM35_000281460"/>
<evidence type="ECO:0000256" key="1">
    <source>
        <dbReference type="ARBA" id="ARBA00009670"/>
    </source>
</evidence>
<dbReference type="InterPro" id="IPR004147">
    <property type="entry name" value="ABC1_dom"/>
</dbReference>
<keyword evidence="2" id="KW-0812">Transmembrane</keyword>
<dbReference type="Proteomes" id="UP000192257">
    <property type="component" value="Unassembled WGS sequence"/>
</dbReference>
<sequence>MILKMPLRLSQRPRRRFGCRFIGYALCGTAVATCVVLTPPLELLPVPLLPTRVLLEGVGRVCRCVYVAGNILVDYQWNLRGVGNGDNSDSDNAAIAAAWNEVHLRSAKRLVSLAEANGGLYVKAGQIFANMSHILPSQYCKTMAVLQDAVMTRPFPEVLTTIERELGCSASDVFMELDPKPIAAASLAQVHRGKLKDHTEVAVKVQYMDIAQRFSGDMRTIKLMLGVAGFFFRGYDLSEIVSKLNNTVANELDFRLEADNCERASRDLKAGGFSDRVIAVEVLREYTTQRMLTTRLISNAAKISDRERMEALGINPKTAAKWFFDALSYQLFITGFLHGDPHAGNILVHRLPNGQPQVVLLDFGLCAELSNEQRILLASIWTAAVTHDTPTLKNIAKGFGCDDYALFASCFLQHPYEYYSSDSRLTSKATQELMREQVRSKMHEVNDIVSRLPKEYALVLRNIMAAKAINKELLEPVNRPLRMLRYSTRVACGSMSQWYIFRMLLRAWWSEWISSIILAYTKWRHPELMKVIDDSLQIQFSG</sequence>
<dbReference type="CDD" id="cd13969">
    <property type="entry name" value="ADCK1-like"/>
    <property type="match status" value="1"/>
</dbReference>
<gene>
    <name evidence="4" type="ORF">TM35_000281460</name>
</gene>
<dbReference type="RefSeq" id="XP_028880496.1">
    <property type="nucleotide sequence ID" value="XM_029028177.1"/>
</dbReference>
<dbReference type="Pfam" id="PF03109">
    <property type="entry name" value="ABC1"/>
    <property type="match status" value="1"/>
</dbReference>
<dbReference type="InterPro" id="IPR011009">
    <property type="entry name" value="Kinase-like_dom_sf"/>
</dbReference>
<dbReference type="Gene3D" id="1.10.510.10">
    <property type="entry name" value="Transferase(Phosphotransferase) domain 1"/>
    <property type="match status" value="1"/>
</dbReference>
<dbReference type="OrthoDB" id="427480at2759"/>
<name>A0A1X0NQM8_9TRYP</name>
<dbReference type="PANTHER" id="PTHR43173:SF28">
    <property type="entry name" value="AARF DOMAIN CONTAINING KINASE 5"/>
    <property type="match status" value="1"/>
</dbReference>
<proteinExistence type="inferred from homology"/>
<evidence type="ECO:0000256" key="2">
    <source>
        <dbReference type="SAM" id="Phobius"/>
    </source>
</evidence>
<organism evidence="4 5">
    <name type="scientific">Trypanosoma theileri</name>
    <dbReference type="NCBI Taxonomy" id="67003"/>
    <lineage>
        <taxon>Eukaryota</taxon>
        <taxon>Discoba</taxon>
        <taxon>Euglenozoa</taxon>
        <taxon>Kinetoplastea</taxon>
        <taxon>Metakinetoplastina</taxon>
        <taxon>Trypanosomatida</taxon>
        <taxon>Trypanosomatidae</taxon>
        <taxon>Trypanosoma</taxon>
    </lineage>
</organism>
<keyword evidence="2" id="KW-1133">Transmembrane helix</keyword>
<dbReference type="GeneID" id="39987957"/>
<dbReference type="SUPFAM" id="SSF56112">
    <property type="entry name" value="Protein kinase-like (PK-like)"/>
    <property type="match status" value="1"/>
</dbReference>
<comment type="caution">
    <text evidence="4">The sequence shown here is derived from an EMBL/GenBank/DDBJ whole genome shotgun (WGS) entry which is preliminary data.</text>
</comment>
<dbReference type="STRING" id="67003.A0A1X0NQM8"/>
<dbReference type="PANTHER" id="PTHR43173">
    <property type="entry name" value="ABC1 FAMILY PROTEIN"/>
    <property type="match status" value="1"/>
</dbReference>
<evidence type="ECO:0000259" key="3">
    <source>
        <dbReference type="Pfam" id="PF03109"/>
    </source>
</evidence>
<dbReference type="EMBL" id="NBCO01000028">
    <property type="protein sequence ID" value="ORC86430.1"/>
    <property type="molecule type" value="Genomic_DNA"/>
</dbReference>
<reference evidence="4 5" key="1">
    <citation type="submission" date="2017-03" db="EMBL/GenBank/DDBJ databases">
        <title>An alternative strategy for trypanosome survival in the mammalian bloodstream revealed through genome and transcriptome analysis of the ubiquitous bovine parasite Trypanosoma (Megatrypanum) theileri.</title>
        <authorList>
            <person name="Kelly S."/>
            <person name="Ivens A."/>
            <person name="Mott A."/>
            <person name="O'Neill E."/>
            <person name="Emms D."/>
            <person name="Macleod O."/>
            <person name="Voorheis P."/>
            <person name="Matthews J."/>
            <person name="Matthews K."/>
            <person name="Carrington M."/>
        </authorList>
    </citation>
    <scope>NUCLEOTIDE SEQUENCE [LARGE SCALE GENOMIC DNA]</scope>
    <source>
        <strain evidence="4">Edinburgh</strain>
    </source>
</reference>
<keyword evidence="2" id="KW-0472">Membrane</keyword>